<name>A0A077YWV1_TRITR</name>
<feature type="region of interest" description="Disordered" evidence="1">
    <location>
        <begin position="325"/>
        <end position="354"/>
    </location>
</feature>
<dbReference type="EMBL" id="HG805812">
    <property type="protein sequence ID" value="CDW51953.1"/>
    <property type="molecule type" value="Genomic_DNA"/>
</dbReference>
<organism evidence="2 3">
    <name type="scientific">Trichuris trichiura</name>
    <name type="common">Whipworm</name>
    <name type="synonym">Trichocephalus trichiurus</name>
    <dbReference type="NCBI Taxonomy" id="36087"/>
    <lineage>
        <taxon>Eukaryota</taxon>
        <taxon>Metazoa</taxon>
        <taxon>Ecdysozoa</taxon>
        <taxon>Nematoda</taxon>
        <taxon>Enoplea</taxon>
        <taxon>Dorylaimia</taxon>
        <taxon>Trichinellida</taxon>
        <taxon>Trichuridae</taxon>
        <taxon>Trichuris</taxon>
    </lineage>
</organism>
<dbReference type="OrthoDB" id="10326793at2759"/>
<dbReference type="Proteomes" id="UP000030665">
    <property type="component" value="Unassembled WGS sequence"/>
</dbReference>
<keyword evidence="3" id="KW-1185">Reference proteome</keyword>
<gene>
    <name evidence="2" type="ORF">TTRE_0000021201</name>
</gene>
<dbReference type="InterPro" id="IPR038545">
    <property type="entry name" value="Znf_DBF_sf"/>
</dbReference>
<evidence type="ECO:0000256" key="1">
    <source>
        <dbReference type="SAM" id="MobiDB-lite"/>
    </source>
</evidence>
<reference evidence="2" key="1">
    <citation type="submission" date="2014-01" db="EMBL/GenBank/DDBJ databases">
        <authorList>
            <person name="Aslett M."/>
        </authorList>
    </citation>
    <scope>NUCLEOTIDE SEQUENCE</scope>
</reference>
<protein>
    <submittedName>
        <fullName evidence="2">Protein DBF4 like protein B</fullName>
    </submittedName>
</protein>
<proteinExistence type="predicted"/>
<evidence type="ECO:0000313" key="2">
    <source>
        <dbReference type="EMBL" id="CDW51953.1"/>
    </source>
</evidence>
<reference evidence="2" key="2">
    <citation type="submission" date="2014-03" db="EMBL/GenBank/DDBJ databases">
        <title>The whipworm genome and dual-species transcriptomics of an intimate host-pathogen interaction.</title>
        <authorList>
            <person name="Foth B.J."/>
            <person name="Tsai I.J."/>
            <person name="Reid A.J."/>
            <person name="Bancroft A.J."/>
            <person name="Nichol S."/>
            <person name="Tracey A."/>
            <person name="Holroyd N."/>
            <person name="Cotton J.A."/>
            <person name="Stanley E.J."/>
            <person name="Zarowiecki M."/>
            <person name="Liu J.Z."/>
            <person name="Huckvale T."/>
            <person name="Cooper P.J."/>
            <person name="Grencis R.K."/>
            <person name="Berriman M."/>
        </authorList>
    </citation>
    <scope>NUCLEOTIDE SEQUENCE [LARGE SCALE GENOMIC DNA]</scope>
</reference>
<sequence>MDAVKEVTGSRFFLHIRRPEEAKRFEYWIIEKGGIVSIFLDGSESVIVTDDPLYNKYREKIVSYLVQHPTSKLFFKLPAPLREAIRAKVPIVSKDEFKQYVEKVDPRFVNMSVFPVMAPMRSQETVPTEGRYLRKPYLIVRDEDRKYRPLIYEPLAKCSSEKPSSAGTSGKYSMRPCTVKVFCLELCRTKMLSKTSRLSLAACPRKIRGYLKHKISAAESFLGRKRPRRHRTIRYKVCKLCKLDFVDLKEHLESPVHRHVVQSEDTWKALDEAHNLCPSFDDFLQQLPVCVQQENSEEVDNSGSIFEEQKSKENYVPMAEQQVEKENAGSETPENVPEKDGITVNNVQLPNSNTNKETVAEESEEDALIRHLLQRCVTICDEFDTKSEVENSVSCSSQFEEVVKAIVKEFTK</sequence>
<feature type="compositionally biased region" description="Polar residues" evidence="1">
    <location>
        <begin position="343"/>
        <end position="354"/>
    </location>
</feature>
<accession>A0A077YWV1</accession>
<dbReference type="Gene3D" id="6.10.250.3410">
    <property type="entry name" value="DBF zinc finger"/>
    <property type="match status" value="1"/>
</dbReference>
<evidence type="ECO:0000313" key="3">
    <source>
        <dbReference type="Proteomes" id="UP000030665"/>
    </source>
</evidence>
<dbReference type="AlphaFoldDB" id="A0A077YWV1"/>